<dbReference type="AlphaFoldDB" id="A0A2P5ACZ8"/>
<organism evidence="1 2">
    <name type="scientific">Parasponia andersonii</name>
    <name type="common">Sponia andersonii</name>
    <dbReference type="NCBI Taxonomy" id="3476"/>
    <lineage>
        <taxon>Eukaryota</taxon>
        <taxon>Viridiplantae</taxon>
        <taxon>Streptophyta</taxon>
        <taxon>Embryophyta</taxon>
        <taxon>Tracheophyta</taxon>
        <taxon>Spermatophyta</taxon>
        <taxon>Magnoliopsida</taxon>
        <taxon>eudicotyledons</taxon>
        <taxon>Gunneridae</taxon>
        <taxon>Pentapetalae</taxon>
        <taxon>rosids</taxon>
        <taxon>fabids</taxon>
        <taxon>Rosales</taxon>
        <taxon>Cannabaceae</taxon>
        <taxon>Parasponia</taxon>
    </lineage>
</organism>
<keyword evidence="2" id="KW-1185">Reference proteome</keyword>
<accession>A0A2P5ACZ8</accession>
<evidence type="ECO:0000313" key="1">
    <source>
        <dbReference type="EMBL" id="PON34418.1"/>
    </source>
</evidence>
<sequence length="66" mass="7365">MAVILLNLRPLVGEIVTQVVVQLFDNILPGYAYSCELQHQEMSTAMAMSSLRSLTQYQLRIPLAKG</sequence>
<gene>
    <name evidence="1" type="ORF">PanWU01x14_344480</name>
</gene>
<dbReference type="Proteomes" id="UP000237105">
    <property type="component" value="Unassembled WGS sequence"/>
</dbReference>
<dbReference type="EMBL" id="JXTB01000660">
    <property type="protein sequence ID" value="PON34418.1"/>
    <property type="molecule type" value="Genomic_DNA"/>
</dbReference>
<name>A0A2P5ACZ8_PARAD</name>
<evidence type="ECO:0000313" key="2">
    <source>
        <dbReference type="Proteomes" id="UP000237105"/>
    </source>
</evidence>
<comment type="caution">
    <text evidence="1">The sequence shown here is derived from an EMBL/GenBank/DDBJ whole genome shotgun (WGS) entry which is preliminary data.</text>
</comment>
<protein>
    <submittedName>
        <fullName evidence="1">Uncharacterized protein</fullName>
    </submittedName>
</protein>
<proteinExistence type="predicted"/>
<reference evidence="2" key="1">
    <citation type="submission" date="2016-06" db="EMBL/GenBank/DDBJ databases">
        <title>Parallel loss of symbiosis genes in relatives of nitrogen-fixing non-legume Parasponia.</title>
        <authorList>
            <person name="Van Velzen R."/>
            <person name="Holmer R."/>
            <person name="Bu F."/>
            <person name="Rutten L."/>
            <person name="Van Zeijl A."/>
            <person name="Liu W."/>
            <person name="Santuari L."/>
            <person name="Cao Q."/>
            <person name="Sharma T."/>
            <person name="Shen D."/>
            <person name="Roswanjaya Y."/>
            <person name="Wardhani T."/>
            <person name="Kalhor M.S."/>
            <person name="Jansen J."/>
            <person name="Van den Hoogen J."/>
            <person name="Gungor B."/>
            <person name="Hartog M."/>
            <person name="Hontelez J."/>
            <person name="Verver J."/>
            <person name="Yang W.-C."/>
            <person name="Schijlen E."/>
            <person name="Repin R."/>
            <person name="Schilthuizen M."/>
            <person name="Schranz E."/>
            <person name="Heidstra R."/>
            <person name="Miyata K."/>
            <person name="Fedorova E."/>
            <person name="Kohlen W."/>
            <person name="Bisseling T."/>
            <person name="Smit S."/>
            <person name="Geurts R."/>
        </authorList>
    </citation>
    <scope>NUCLEOTIDE SEQUENCE [LARGE SCALE GENOMIC DNA]</scope>
    <source>
        <strain evidence="2">cv. WU1-14</strain>
    </source>
</reference>